<evidence type="ECO:0000313" key="2">
    <source>
        <dbReference type="EMBL" id="KAF9447803.1"/>
    </source>
</evidence>
<feature type="compositionally biased region" description="Gly residues" evidence="1">
    <location>
        <begin position="149"/>
        <end position="165"/>
    </location>
</feature>
<sequence>MRDSGVNDELGRRTGIPETHGHRQRQQSRVGKNPNSGEEGEGNGHGTSQGRGQIWSGSGSQSSHLGVQGVASGSTSSFGLSRNWSNAGGTGTSERDNSHEGRYEQLWRQGEQTYLNCEDRNHGPQRDWSSKPDGGNKADTLSDYRGLGDTVGPGGTGHDGQGGGNFSEPDGLESRPHSSEVGISSEEPGNEEGLSRGLGQQQTPGSAPSGSWPDEGEIEARREDHWHSAFARLTGHVPKVEEGSSTSVETQRRKKGFSPFAFLRRGNSRVSRNLEDLGVRRNFLLKLAKALLYFGAPPHRIESQLIAADNILATKAG</sequence>
<dbReference type="EMBL" id="MU151185">
    <property type="protein sequence ID" value="KAF9447803.1"/>
    <property type="molecule type" value="Genomic_DNA"/>
</dbReference>
<proteinExistence type="predicted"/>
<accession>A0A9P6C405</accession>
<feature type="compositionally biased region" description="Polar residues" evidence="1">
    <location>
        <begin position="71"/>
        <end position="87"/>
    </location>
</feature>
<feature type="compositionally biased region" description="Polar residues" evidence="1">
    <location>
        <begin position="198"/>
        <end position="209"/>
    </location>
</feature>
<name>A0A9P6C405_9AGAR</name>
<feature type="region of interest" description="Disordered" evidence="1">
    <location>
        <begin position="1"/>
        <end position="215"/>
    </location>
</feature>
<gene>
    <name evidence="2" type="ORF">P691DRAFT_91019</name>
</gene>
<feature type="compositionally biased region" description="Basic and acidic residues" evidence="1">
    <location>
        <begin position="117"/>
        <end position="142"/>
    </location>
</feature>
<keyword evidence="3" id="KW-1185">Reference proteome</keyword>
<dbReference type="AlphaFoldDB" id="A0A9P6C405"/>
<reference evidence="2" key="1">
    <citation type="submission" date="2020-11" db="EMBL/GenBank/DDBJ databases">
        <authorList>
            <consortium name="DOE Joint Genome Institute"/>
            <person name="Ahrendt S."/>
            <person name="Riley R."/>
            <person name="Andreopoulos W."/>
            <person name="Labutti K."/>
            <person name="Pangilinan J."/>
            <person name="Ruiz-Duenas F.J."/>
            <person name="Barrasa J.M."/>
            <person name="Sanchez-Garcia M."/>
            <person name="Camarero S."/>
            <person name="Miyauchi S."/>
            <person name="Serrano A."/>
            <person name="Linde D."/>
            <person name="Babiker R."/>
            <person name="Drula E."/>
            <person name="Ayuso-Fernandez I."/>
            <person name="Pacheco R."/>
            <person name="Padilla G."/>
            <person name="Ferreira P."/>
            <person name="Barriuso J."/>
            <person name="Kellner H."/>
            <person name="Castanera R."/>
            <person name="Alfaro M."/>
            <person name="Ramirez L."/>
            <person name="Pisabarro A.G."/>
            <person name="Kuo A."/>
            <person name="Tritt A."/>
            <person name="Lipzen A."/>
            <person name="He G."/>
            <person name="Yan M."/>
            <person name="Ng V."/>
            <person name="Cullen D."/>
            <person name="Martin F."/>
            <person name="Rosso M.-N."/>
            <person name="Henrissat B."/>
            <person name="Hibbett D."/>
            <person name="Martinez A.T."/>
            <person name="Grigoriev I.V."/>
        </authorList>
    </citation>
    <scope>NUCLEOTIDE SEQUENCE</scope>
    <source>
        <strain evidence="2">MF-IS2</strain>
    </source>
</reference>
<feature type="compositionally biased region" description="Low complexity" evidence="1">
    <location>
        <begin position="50"/>
        <end position="69"/>
    </location>
</feature>
<dbReference type="OrthoDB" id="3001855at2759"/>
<feature type="compositionally biased region" description="Basic and acidic residues" evidence="1">
    <location>
        <begin position="93"/>
        <end position="105"/>
    </location>
</feature>
<comment type="caution">
    <text evidence="2">The sequence shown here is derived from an EMBL/GenBank/DDBJ whole genome shotgun (WGS) entry which is preliminary data.</text>
</comment>
<evidence type="ECO:0000256" key="1">
    <source>
        <dbReference type="SAM" id="MobiDB-lite"/>
    </source>
</evidence>
<protein>
    <submittedName>
        <fullName evidence="2">Uncharacterized protein</fullName>
    </submittedName>
</protein>
<organism evidence="2 3">
    <name type="scientific">Macrolepiota fuliginosa MF-IS2</name>
    <dbReference type="NCBI Taxonomy" id="1400762"/>
    <lineage>
        <taxon>Eukaryota</taxon>
        <taxon>Fungi</taxon>
        <taxon>Dikarya</taxon>
        <taxon>Basidiomycota</taxon>
        <taxon>Agaricomycotina</taxon>
        <taxon>Agaricomycetes</taxon>
        <taxon>Agaricomycetidae</taxon>
        <taxon>Agaricales</taxon>
        <taxon>Agaricineae</taxon>
        <taxon>Agaricaceae</taxon>
        <taxon>Macrolepiota</taxon>
    </lineage>
</organism>
<dbReference type="Proteomes" id="UP000807342">
    <property type="component" value="Unassembled WGS sequence"/>
</dbReference>
<evidence type="ECO:0000313" key="3">
    <source>
        <dbReference type="Proteomes" id="UP000807342"/>
    </source>
</evidence>
<feature type="compositionally biased region" description="Basic and acidic residues" evidence="1">
    <location>
        <begin position="1"/>
        <end position="12"/>
    </location>
</feature>